<dbReference type="GO" id="GO:0006417">
    <property type="term" value="P:regulation of translation"/>
    <property type="evidence" value="ECO:0007669"/>
    <property type="project" value="UniProtKB-KW"/>
</dbReference>
<dbReference type="Gene3D" id="1.25.10.10">
    <property type="entry name" value="Leucine-rich Repeat Variant"/>
    <property type="match status" value="1"/>
</dbReference>
<accession>A0A2I0VXP1</accession>
<dbReference type="GO" id="GO:0005737">
    <property type="term" value="C:cytoplasm"/>
    <property type="evidence" value="ECO:0007669"/>
    <property type="project" value="TreeGrafter"/>
</dbReference>
<evidence type="ECO:0000259" key="4">
    <source>
        <dbReference type="PROSITE" id="PS50303"/>
    </source>
</evidence>
<gene>
    <name evidence="5" type="primary">APUM2</name>
    <name evidence="5" type="ORF">MA16_Dca012839</name>
</gene>
<evidence type="ECO:0000313" key="6">
    <source>
        <dbReference type="Proteomes" id="UP000233837"/>
    </source>
</evidence>
<dbReference type="Pfam" id="PF00806">
    <property type="entry name" value="PUF"/>
    <property type="match status" value="3"/>
</dbReference>
<dbReference type="InterPro" id="IPR033133">
    <property type="entry name" value="PUM-HD"/>
</dbReference>
<dbReference type="Proteomes" id="UP000233837">
    <property type="component" value="Unassembled WGS sequence"/>
</dbReference>
<dbReference type="SMART" id="SM00025">
    <property type="entry name" value="Pumilio"/>
    <property type="match status" value="2"/>
</dbReference>
<feature type="repeat" description="Pumilio" evidence="3">
    <location>
        <begin position="536"/>
        <end position="558"/>
    </location>
</feature>
<dbReference type="InterPro" id="IPR016024">
    <property type="entry name" value="ARM-type_fold"/>
</dbReference>
<reference evidence="5 6" key="1">
    <citation type="journal article" date="2016" name="Sci. Rep.">
        <title>The Dendrobium catenatum Lindl. genome sequence provides insights into polysaccharide synthase, floral development and adaptive evolution.</title>
        <authorList>
            <person name="Zhang G.Q."/>
            <person name="Xu Q."/>
            <person name="Bian C."/>
            <person name="Tsai W.C."/>
            <person name="Yeh C.M."/>
            <person name="Liu K.W."/>
            <person name="Yoshida K."/>
            <person name="Zhang L.S."/>
            <person name="Chang S.B."/>
            <person name="Chen F."/>
            <person name="Shi Y."/>
            <person name="Su Y.Y."/>
            <person name="Zhang Y.Q."/>
            <person name="Chen L.J."/>
            <person name="Yin Y."/>
            <person name="Lin M."/>
            <person name="Huang H."/>
            <person name="Deng H."/>
            <person name="Wang Z.W."/>
            <person name="Zhu S.L."/>
            <person name="Zhao X."/>
            <person name="Deng C."/>
            <person name="Niu S.C."/>
            <person name="Huang J."/>
            <person name="Wang M."/>
            <person name="Liu G.H."/>
            <person name="Yang H.J."/>
            <person name="Xiao X.J."/>
            <person name="Hsiao Y.Y."/>
            <person name="Wu W.L."/>
            <person name="Chen Y.Y."/>
            <person name="Mitsuda N."/>
            <person name="Ohme-Takagi M."/>
            <person name="Luo Y.B."/>
            <person name="Van de Peer Y."/>
            <person name="Liu Z.J."/>
        </authorList>
    </citation>
    <scope>NUCLEOTIDE SEQUENCE [LARGE SCALE GENOMIC DNA]</scope>
    <source>
        <tissue evidence="5">The whole plant</tissue>
    </source>
</reference>
<dbReference type="PROSITE" id="PS50303">
    <property type="entry name" value="PUM_HD"/>
    <property type="match status" value="1"/>
</dbReference>
<dbReference type="PANTHER" id="PTHR12537:SF12">
    <property type="entry name" value="MATERNAL PROTEIN PUMILIO"/>
    <property type="match status" value="1"/>
</dbReference>
<dbReference type="PROSITE" id="PS50302">
    <property type="entry name" value="PUM"/>
    <property type="match status" value="2"/>
</dbReference>
<evidence type="ECO:0000313" key="5">
    <source>
        <dbReference type="EMBL" id="PKU68170.1"/>
    </source>
</evidence>
<dbReference type="InterPro" id="IPR001313">
    <property type="entry name" value="Pumilio_RNA-bd_rpt"/>
</dbReference>
<dbReference type="AlphaFoldDB" id="A0A2I0VXP1"/>
<dbReference type="EMBL" id="KZ503118">
    <property type="protein sequence ID" value="PKU68170.1"/>
    <property type="molecule type" value="Genomic_DNA"/>
</dbReference>
<reference evidence="5 6" key="2">
    <citation type="journal article" date="2017" name="Nature">
        <title>The Apostasia genome and the evolution of orchids.</title>
        <authorList>
            <person name="Zhang G.Q."/>
            <person name="Liu K.W."/>
            <person name="Li Z."/>
            <person name="Lohaus R."/>
            <person name="Hsiao Y.Y."/>
            <person name="Niu S.C."/>
            <person name="Wang J.Y."/>
            <person name="Lin Y.C."/>
            <person name="Xu Q."/>
            <person name="Chen L.J."/>
            <person name="Yoshida K."/>
            <person name="Fujiwara S."/>
            <person name="Wang Z.W."/>
            <person name="Zhang Y.Q."/>
            <person name="Mitsuda N."/>
            <person name="Wang M."/>
            <person name="Liu G.H."/>
            <person name="Pecoraro L."/>
            <person name="Huang H.X."/>
            <person name="Xiao X.J."/>
            <person name="Lin M."/>
            <person name="Wu X.Y."/>
            <person name="Wu W.L."/>
            <person name="Chen Y.Y."/>
            <person name="Chang S.B."/>
            <person name="Sakamoto S."/>
            <person name="Ohme-Takagi M."/>
            <person name="Yagi M."/>
            <person name="Zeng S.J."/>
            <person name="Shen C.Y."/>
            <person name="Yeh C.M."/>
            <person name="Luo Y.B."/>
            <person name="Tsai W.C."/>
            <person name="Van de Peer Y."/>
            <person name="Liu Z.J."/>
        </authorList>
    </citation>
    <scope>NUCLEOTIDE SEQUENCE [LARGE SCALE GENOMIC DNA]</scope>
    <source>
        <tissue evidence="5">The whole plant</tissue>
    </source>
</reference>
<name>A0A2I0VXP1_9ASPA</name>
<keyword evidence="2" id="KW-0810">Translation regulation</keyword>
<dbReference type="SUPFAM" id="SSF48371">
    <property type="entry name" value="ARM repeat"/>
    <property type="match status" value="1"/>
</dbReference>
<dbReference type="Pfam" id="PF07990">
    <property type="entry name" value="NABP"/>
    <property type="match status" value="1"/>
</dbReference>
<dbReference type="InterPro" id="IPR012940">
    <property type="entry name" value="NABP"/>
</dbReference>
<dbReference type="GO" id="GO:0003729">
    <property type="term" value="F:mRNA binding"/>
    <property type="evidence" value="ECO:0007669"/>
    <property type="project" value="TreeGrafter"/>
</dbReference>
<feature type="repeat" description="Pumilio" evidence="3">
    <location>
        <begin position="464"/>
        <end position="500"/>
    </location>
</feature>
<organism evidence="5 6">
    <name type="scientific">Dendrobium catenatum</name>
    <dbReference type="NCBI Taxonomy" id="906689"/>
    <lineage>
        <taxon>Eukaryota</taxon>
        <taxon>Viridiplantae</taxon>
        <taxon>Streptophyta</taxon>
        <taxon>Embryophyta</taxon>
        <taxon>Tracheophyta</taxon>
        <taxon>Spermatophyta</taxon>
        <taxon>Magnoliopsida</taxon>
        <taxon>Liliopsida</taxon>
        <taxon>Asparagales</taxon>
        <taxon>Orchidaceae</taxon>
        <taxon>Epidendroideae</taxon>
        <taxon>Malaxideae</taxon>
        <taxon>Dendrobiinae</taxon>
        <taxon>Dendrobium</taxon>
    </lineage>
</organism>
<evidence type="ECO:0000256" key="3">
    <source>
        <dbReference type="PROSITE-ProRule" id="PRU00317"/>
    </source>
</evidence>
<protein>
    <submittedName>
        <fullName evidence="5">Pumilio like 2</fullName>
    </submittedName>
</protein>
<dbReference type="InterPro" id="IPR011989">
    <property type="entry name" value="ARM-like"/>
</dbReference>
<evidence type="ECO:0000256" key="1">
    <source>
        <dbReference type="ARBA" id="ARBA00022737"/>
    </source>
</evidence>
<dbReference type="STRING" id="906689.A0A2I0VXP1"/>
<sequence>MISDVGMTAMIGGGGEVFNNDDLGIYRSGSALPTVEGSMTVMNGLFTGDASRFGALTEEDVRYDPAHLSYYYSKSNLNPRLPPPVISKEDWRFAQRFQSGSSAVGGIGDRMKIDRVEEEGKRSLFSMQPGFVVKEEDEEEDSLLVLGSGEWLEKRGDGLSGLTGLTAGRQRTFADLFQASTKPTLAPLLGPSLSRNNSPDPQLAARVHKTHVPPIGVKIGNGDQKNTPSNYLDRKSSGLMDPDDLIAALSDIVLYMPPLFENSDAAYGFDSLGMETRVLGGGPSSGANWNPLNLESLNKIGRQTPSAFHLPCLDPYFIQYLSAFQASTNSNETSLEMGCMSNSYAELLEMKKAHLGTVFQPQHHLGLRFFGKSGYYGNPACSLGMSYPRHPVASPVLHASPVGPSSPSRHGGPNMHFPTSMRNFSGNAMGSWHLDNGGHMNGGHESSLLEELKNNKANCFELSDIAGHVVEFSADQYGSRFIQQKLETATAIEKDMFFVEILPQAFSLMTDVFGNYVAQKFFDHGSAAQRRELADQLTGHILTLSLQMYGCRVIQKVW</sequence>
<keyword evidence="6" id="KW-1185">Reference proteome</keyword>
<feature type="domain" description="PUM-HD" evidence="4">
    <location>
        <begin position="444"/>
        <end position="558"/>
    </location>
</feature>
<dbReference type="PANTHER" id="PTHR12537">
    <property type="entry name" value="RNA BINDING PROTEIN PUMILIO-RELATED"/>
    <property type="match status" value="1"/>
</dbReference>
<evidence type="ECO:0000256" key="2">
    <source>
        <dbReference type="ARBA" id="ARBA00022845"/>
    </source>
</evidence>
<proteinExistence type="predicted"/>
<keyword evidence="1" id="KW-0677">Repeat</keyword>